<dbReference type="Proteomes" id="UP000033483">
    <property type="component" value="Unassembled WGS sequence"/>
</dbReference>
<accession>A0A0F4Z9M2</accession>
<protein>
    <submittedName>
        <fullName evidence="2">Uncharacterized protein</fullName>
    </submittedName>
</protein>
<feature type="signal peptide" evidence="1">
    <location>
        <begin position="1"/>
        <end position="18"/>
    </location>
</feature>
<keyword evidence="3" id="KW-1185">Reference proteome</keyword>
<gene>
    <name evidence="2" type="ORF">TD95_004857</name>
</gene>
<dbReference type="EMBL" id="LAEV01001970">
    <property type="protein sequence ID" value="KKA26841.1"/>
    <property type="molecule type" value="Genomic_DNA"/>
</dbReference>
<name>A0A0F4Z9M2_9PEZI</name>
<sequence>MKTATATSVLAIIGSASAAATHFPYDRRAILGREVPQEHSHNIFLDIVRSSLDSNNPLGIQDPVFGLLGNAAAAKGVTASNVNLDCLKQLTADQAFTNAKAAGDVRGMAGALMYQAIERNTAGVGVKSAPCNETAVNPEIAAVQPHQDPASDDAAATNKASTLALAKQLALIGVDPLLALESGTFAPGSKSDTTGKGNSCDTENDEPGCIFSQRLLVLDTTPDEVSSAVAGVQATFTGTGSISATDIAFAGLSVAGGGTNTDDAATAAAATATATATATADASETTGNSDSDSLPASCSVVTTTVAAAAAATLPATTTIAASDAEATSGSCSAGSASSDAAAVTKNATGTNVQTFTGTLGGAAPPVISTSGDRPFEVNGNSFTGASAALGRSCDIQHNACANAANSGSISGGVEQCEQQNEECRALITRRATRRGLKPIPAAAAVRKTTLATRDGEFGSCTNPTVAFGIFDGRTENSFEPANQKDFNHGSALKIGIIAGFICQRLQDSCKADATVVATCAQASSSAVAATQDQTAADVFNNIIQGSSSGSGSDSAVATATAATAATATATSAAAASVTTTIVQCSA</sequence>
<organism evidence="2 3">
    <name type="scientific">Thielaviopsis punctulata</name>
    <dbReference type="NCBI Taxonomy" id="72032"/>
    <lineage>
        <taxon>Eukaryota</taxon>
        <taxon>Fungi</taxon>
        <taxon>Dikarya</taxon>
        <taxon>Ascomycota</taxon>
        <taxon>Pezizomycotina</taxon>
        <taxon>Sordariomycetes</taxon>
        <taxon>Hypocreomycetidae</taxon>
        <taxon>Microascales</taxon>
        <taxon>Ceratocystidaceae</taxon>
        <taxon>Thielaviopsis</taxon>
    </lineage>
</organism>
<proteinExistence type="predicted"/>
<dbReference type="AlphaFoldDB" id="A0A0F4Z9M2"/>
<reference evidence="2 3" key="1">
    <citation type="submission" date="2015-03" db="EMBL/GenBank/DDBJ databases">
        <authorList>
            <person name="Radwan O."/>
            <person name="Al-Naeli F.A."/>
            <person name="Rendon G.A."/>
            <person name="Fields C."/>
        </authorList>
    </citation>
    <scope>NUCLEOTIDE SEQUENCE [LARGE SCALE GENOMIC DNA]</scope>
    <source>
        <strain evidence="2">CR-DP1</strain>
    </source>
</reference>
<comment type="caution">
    <text evidence="2">The sequence shown here is derived from an EMBL/GenBank/DDBJ whole genome shotgun (WGS) entry which is preliminary data.</text>
</comment>
<keyword evidence="1" id="KW-0732">Signal</keyword>
<evidence type="ECO:0000256" key="1">
    <source>
        <dbReference type="SAM" id="SignalP"/>
    </source>
</evidence>
<feature type="chain" id="PRO_5002482448" evidence="1">
    <location>
        <begin position="19"/>
        <end position="586"/>
    </location>
</feature>
<evidence type="ECO:0000313" key="3">
    <source>
        <dbReference type="Proteomes" id="UP000033483"/>
    </source>
</evidence>
<dbReference type="OrthoDB" id="2153847at2759"/>
<evidence type="ECO:0000313" key="2">
    <source>
        <dbReference type="EMBL" id="KKA26841.1"/>
    </source>
</evidence>